<keyword evidence="2" id="KW-0175">Coiled coil</keyword>
<accession>A0AAF3FPY5</accession>
<feature type="compositionally biased region" description="Low complexity" evidence="3">
    <location>
        <begin position="62"/>
        <end position="76"/>
    </location>
</feature>
<dbReference type="InterPro" id="IPR039008">
    <property type="entry name" value="IF_rod_dom"/>
</dbReference>
<evidence type="ECO:0000313" key="6">
    <source>
        <dbReference type="WBParaSite" id="MBELARI_LOCUS926"/>
    </source>
</evidence>
<evidence type="ECO:0000313" key="5">
    <source>
        <dbReference type="Proteomes" id="UP000887575"/>
    </source>
</evidence>
<organism evidence="5 6">
    <name type="scientific">Mesorhabditis belari</name>
    <dbReference type="NCBI Taxonomy" id="2138241"/>
    <lineage>
        <taxon>Eukaryota</taxon>
        <taxon>Metazoa</taxon>
        <taxon>Ecdysozoa</taxon>
        <taxon>Nematoda</taxon>
        <taxon>Chromadorea</taxon>
        <taxon>Rhabditida</taxon>
        <taxon>Rhabditina</taxon>
        <taxon>Rhabditomorpha</taxon>
        <taxon>Rhabditoidea</taxon>
        <taxon>Rhabditidae</taxon>
        <taxon>Mesorhabditinae</taxon>
        <taxon>Mesorhabditis</taxon>
    </lineage>
</organism>
<reference evidence="6" key="1">
    <citation type="submission" date="2024-02" db="UniProtKB">
        <authorList>
            <consortium name="WormBaseParasite"/>
        </authorList>
    </citation>
    <scope>IDENTIFICATION</scope>
</reference>
<evidence type="ECO:0000259" key="4">
    <source>
        <dbReference type="PROSITE" id="PS51842"/>
    </source>
</evidence>
<dbReference type="AlphaFoldDB" id="A0AAF3FPY5"/>
<dbReference type="GO" id="GO:0005652">
    <property type="term" value="C:nuclear lamina"/>
    <property type="evidence" value="ECO:0007669"/>
    <property type="project" value="TreeGrafter"/>
</dbReference>
<dbReference type="GO" id="GO:0005200">
    <property type="term" value="F:structural constituent of cytoskeleton"/>
    <property type="evidence" value="ECO:0007669"/>
    <property type="project" value="TreeGrafter"/>
</dbReference>
<evidence type="ECO:0000256" key="2">
    <source>
        <dbReference type="ARBA" id="ARBA00023054"/>
    </source>
</evidence>
<feature type="compositionally biased region" description="Polar residues" evidence="3">
    <location>
        <begin position="25"/>
        <end position="37"/>
    </location>
</feature>
<proteinExistence type="predicted"/>
<dbReference type="GO" id="GO:0007097">
    <property type="term" value="P:nuclear migration"/>
    <property type="evidence" value="ECO:0007669"/>
    <property type="project" value="TreeGrafter"/>
</dbReference>
<dbReference type="PROSITE" id="PS51842">
    <property type="entry name" value="IF_ROD_2"/>
    <property type="match status" value="1"/>
</dbReference>
<dbReference type="Proteomes" id="UP000887575">
    <property type="component" value="Unassembled WGS sequence"/>
</dbReference>
<sequence>MFTSTASKQTSSSQSTRSSLTSSSIGQGATYNGTSAIGQGARVSYVESPRSPRTPMQGHLGTRTSSSRTQVSTYTGSRGGSTGVGGSGRVLKMVTEMGSTAMATTALSDKVAKSFLEATEKEKQDLQHLNGRLENYIGRVKRLEDQNRRLVEELDQLRGQWGKDTSAIKVKYTDSLSKARKDIDDAARQKAEIDVKVARLRDDLDEYRGRYDELHSRQESEKGKVPAMDKCDC</sequence>
<dbReference type="GO" id="GO:0006998">
    <property type="term" value="P:nuclear envelope organization"/>
    <property type="evidence" value="ECO:0007669"/>
    <property type="project" value="TreeGrafter"/>
</dbReference>
<dbReference type="WBParaSite" id="MBELARI_LOCUS926">
    <property type="protein sequence ID" value="MBELARI_LOCUS926"/>
    <property type="gene ID" value="MBELARI_LOCUS926"/>
</dbReference>
<dbReference type="GO" id="GO:0031507">
    <property type="term" value="P:heterochromatin formation"/>
    <property type="evidence" value="ECO:0007669"/>
    <property type="project" value="TreeGrafter"/>
</dbReference>
<evidence type="ECO:0000256" key="1">
    <source>
        <dbReference type="ARBA" id="ARBA00022754"/>
    </source>
</evidence>
<evidence type="ECO:0000256" key="3">
    <source>
        <dbReference type="SAM" id="MobiDB-lite"/>
    </source>
</evidence>
<dbReference type="GO" id="GO:0005882">
    <property type="term" value="C:intermediate filament"/>
    <property type="evidence" value="ECO:0007669"/>
    <property type="project" value="UniProtKB-KW"/>
</dbReference>
<feature type="region of interest" description="Disordered" evidence="3">
    <location>
        <begin position="1"/>
        <end position="88"/>
    </location>
</feature>
<feature type="compositionally biased region" description="Gly residues" evidence="3">
    <location>
        <begin position="77"/>
        <end position="88"/>
    </location>
</feature>
<dbReference type="Gene3D" id="1.20.5.1160">
    <property type="entry name" value="Vasodilator-stimulated phosphoprotein"/>
    <property type="match status" value="1"/>
</dbReference>
<feature type="domain" description="IF rod" evidence="4">
    <location>
        <begin position="122"/>
        <end position="233"/>
    </location>
</feature>
<dbReference type="GO" id="GO:0051664">
    <property type="term" value="P:nuclear pore localization"/>
    <property type="evidence" value="ECO:0007669"/>
    <property type="project" value="TreeGrafter"/>
</dbReference>
<protein>
    <recommendedName>
        <fullName evidence="4">IF rod domain-containing protein</fullName>
    </recommendedName>
</protein>
<dbReference type="Pfam" id="PF00038">
    <property type="entry name" value="Filament"/>
    <property type="match status" value="1"/>
</dbReference>
<dbReference type="PANTHER" id="PTHR45721:SF6">
    <property type="entry name" value="INTERMEDIATE FILAMENT PROTEIN IFB-1"/>
    <property type="match status" value="1"/>
</dbReference>
<dbReference type="SUPFAM" id="SSF64593">
    <property type="entry name" value="Intermediate filament protein, coiled coil region"/>
    <property type="match status" value="1"/>
</dbReference>
<keyword evidence="1" id="KW-0403">Intermediate filament</keyword>
<keyword evidence="5" id="KW-1185">Reference proteome</keyword>
<dbReference type="GO" id="GO:0090435">
    <property type="term" value="P:protein localization to nuclear envelope"/>
    <property type="evidence" value="ECO:0007669"/>
    <property type="project" value="TreeGrafter"/>
</dbReference>
<feature type="compositionally biased region" description="Low complexity" evidence="3">
    <location>
        <begin position="1"/>
        <end position="24"/>
    </location>
</feature>
<dbReference type="PANTHER" id="PTHR45721">
    <property type="entry name" value="LAMIN DM0-RELATED"/>
    <property type="match status" value="1"/>
</dbReference>
<name>A0AAF3FPY5_9BILA</name>
<feature type="region of interest" description="Disordered" evidence="3">
    <location>
        <begin position="211"/>
        <end position="233"/>
    </location>
</feature>